<dbReference type="RefSeq" id="XP_040765077.1">
    <property type="nucleotide sequence ID" value="XM_040901264.1"/>
</dbReference>
<dbReference type="GeneID" id="63818296"/>
<dbReference type="EMBL" id="KV427620">
    <property type="protein sequence ID" value="KZT07337.1"/>
    <property type="molecule type" value="Genomic_DNA"/>
</dbReference>
<dbReference type="GO" id="GO:0006401">
    <property type="term" value="P:RNA catabolic process"/>
    <property type="evidence" value="ECO:0007669"/>
    <property type="project" value="InterPro"/>
</dbReference>
<dbReference type="AlphaFoldDB" id="A0A165EM02"/>
<feature type="region of interest" description="Disordered" evidence="1">
    <location>
        <begin position="152"/>
        <end position="205"/>
    </location>
</feature>
<dbReference type="PANTHER" id="PTHR47204">
    <property type="entry name" value="OS02G0168900 PROTEIN"/>
    <property type="match status" value="1"/>
</dbReference>
<dbReference type="PANTHER" id="PTHR47204:SF1">
    <property type="entry name" value="RIBONUCLEASE H2 SUBUNIT C"/>
    <property type="match status" value="1"/>
</dbReference>
<feature type="compositionally biased region" description="Basic residues" evidence="1">
    <location>
        <begin position="170"/>
        <end position="184"/>
    </location>
</feature>
<dbReference type="Gene3D" id="2.40.128.680">
    <property type="match status" value="1"/>
</dbReference>
<dbReference type="Proteomes" id="UP000076871">
    <property type="component" value="Unassembled WGS sequence"/>
</dbReference>
<dbReference type="InterPro" id="IPR013924">
    <property type="entry name" value="RNase_H2_suC"/>
</dbReference>
<feature type="compositionally biased region" description="Low complexity" evidence="1">
    <location>
        <begin position="70"/>
        <end position="82"/>
    </location>
</feature>
<accession>A0A165EM02</accession>
<evidence type="ECO:0000256" key="1">
    <source>
        <dbReference type="SAM" id="MobiDB-lite"/>
    </source>
</evidence>
<proteinExistence type="predicted"/>
<keyword evidence="3" id="KW-1185">Reference proteome</keyword>
<dbReference type="InParanoid" id="A0A165EM02"/>
<sequence length="252" mass="27237">MSTKTPVLAIADPEGSLSTCTPYLMPFHIAYSGPAPVSTYFRVKPASTPTHGKQASAEVPKTQEDESSQAVTLAANSSSSSQSTLVASSSSASLDVTLPAARSQDTIVAGDQAMTDVDAEVEEPKRFIAAFRGRTVQGLQVTLPVGYGGLVLRTPDEKPKNDSPQGRTGEKKRKGGMRLTRHSARAVIDDDAEETLDDPDTPVRRLQPTATFSSFVLWNQDIPVDDGRDEYLRSLTEWTRLAAEIHRCEEDS</sequence>
<feature type="region of interest" description="Disordered" evidence="1">
    <location>
        <begin position="47"/>
        <end position="82"/>
    </location>
</feature>
<dbReference type="GO" id="GO:0032299">
    <property type="term" value="C:ribonuclease H2 complex"/>
    <property type="evidence" value="ECO:0007669"/>
    <property type="project" value="InterPro"/>
</dbReference>
<protein>
    <submittedName>
        <fullName evidence="2">Uncharacterized protein</fullName>
    </submittedName>
</protein>
<dbReference type="STRING" id="1314785.A0A165EM02"/>
<gene>
    <name evidence="2" type="ORF">LAESUDRAFT_124757</name>
</gene>
<dbReference type="OrthoDB" id="6222486at2759"/>
<organism evidence="2 3">
    <name type="scientific">Laetiporus sulphureus 93-53</name>
    <dbReference type="NCBI Taxonomy" id="1314785"/>
    <lineage>
        <taxon>Eukaryota</taxon>
        <taxon>Fungi</taxon>
        <taxon>Dikarya</taxon>
        <taxon>Basidiomycota</taxon>
        <taxon>Agaricomycotina</taxon>
        <taxon>Agaricomycetes</taxon>
        <taxon>Polyporales</taxon>
        <taxon>Laetiporus</taxon>
    </lineage>
</organism>
<feature type="compositionally biased region" description="Acidic residues" evidence="1">
    <location>
        <begin position="189"/>
        <end position="200"/>
    </location>
</feature>
<dbReference type="Pfam" id="PF08615">
    <property type="entry name" value="RNase_H2_suC"/>
    <property type="match status" value="1"/>
</dbReference>
<dbReference type="CDD" id="cd09271">
    <property type="entry name" value="RNase_H2-C"/>
    <property type="match status" value="1"/>
</dbReference>
<evidence type="ECO:0000313" key="3">
    <source>
        <dbReference type="Proteomes" id="UP000076871"/>
    </source>
</evidence>
<evidence type="ECO:0000313" key="2">
    <source>
        <dbReference type="EMBL" id="KZT07337.1"/>
    </source>
</evidence>
<name>A0A165EM02_9APHY</name>
<reference evidence="2 3" key="1">
    <citation type="journal article" date="2016" name="Mol. Biol. Evol.">
        <title>Comparative Genomics of Early-Diverging Mushroom-Forming Fungi Provides Insights into the Origins of Lignocellulose Decay Capabilities.</title>
        <authorList>
            <person name="Nagy L.G."/>
            <person name="Riley R."/>
            <person name="Tritt A."/>
            <person name="Adam C."/>
            <person name="Daum C."/>
            <person name="Floudas D."/>
            <person name="Sun H."/>
            <person name="Yadav J.S."/>
            <person name="Pangilinan J."/>
            <person name="Larsson K.H."/>
            <person name="Matsuura K."/>
            <person name="Barry K."/>
            <person name="Labutti K."/>
            <person name="Kuo R."/>
            <person name="Ohm R.A."/>
            <person name="Bhattacharya S.S."/>
            <person name="Shirouzu T."/>
            <person name="Yoshinaga Y."/>
            <person name="Martin F.M."/>
            <person name="Grigoriev I.V."/>
            <person name="Hibbett D.S."/>
        </authorList>
    </citation>
    <scope>NUCLEOTIDE SEQUENCE [LARGE SCALE GENOMIC DNA]</scope>
    <source>
        <strain evidence="2 3">93-53</strain>
    </source>
</reference>